<keyword evidence="1" id="KW-0472">Membrane</keyword>
<proteinExistence type="predicted"/>
<organism evidence="2 3">
    <name type="scientific">Aestuariibaculum marinum</name>
    <dbReference type="NCBI Taxonomy" id="2683592"/>
    <lineage>
        <taxon>Bacteria</taxon>
        <taxon>Pseudomonadati</taxon>
        <taxon>Bacteroidota</taxon>
        <taxon>Flavobacteriia</taxon>
        <taxon>Flavobacteriales</taxon>
        <taxon>Flavobacteriaceae</taxon>
    </lineage>
</organism>
<evidence type="ECO:0000256" key="1">
    <source>
        <dbReference type="SAM" id="Phobius"/>
    </source>
</evidence>
<keyword evidence="1" id="KW-1133">Transmembrane helix</keyword>
<accession>A0A8J6PUZ4</accession>
<dbReference type="Proteomes" id="UP000621516">
    <property type="component" value="Unassembled WGS sequence"/>
</dbReference>
<evidence type="ECO:0000313" key="2">
    <source>
        <dbReference type="EMBL" id="MBD0824255.1"/>
    </source>
</evidence>
<feature type="transmembrane region" description="Helical" evidence="1">
    <location>
        <begin position="74"/>
        <end position="93"/>
    </location>
</feature>
<gene>
    <name evidence="2" type="ORF">ICJ85_09490</name>
</gene>
<dbReference type="AlphaFoldDB" id="A0A8J6PUZ4"/>
<sequence>MAALKRLKSWVYPVTPFTIVTLLGIAVAIQSIYIGLTYESPMILYPIMVIPIVVFIFAVYVLDRFFIKSTPYHIIFVIELVLCTVGYIGFKYMNSTNDIHFTSDKEYILIIYDVKENSMDRFSKTDLFSKELKSNENVIHLDQSLYLSNKIRIFSPDRWNGGFEDNSYYLYQGDSIPYLYMSNSHSPKDQKYTEQQFIDSLLTQEMTK</sequence>
<evidence type="ECO:0000313" key="3">
    <source>
        <dbReference type="Proteomes" id="UP000621516"/>
    </source>
</evidence>
<comment type="caution">
    <text evidence="2">The sequence shown here is derived from an EMBL/GenBank/DDBJ whole genome shotgun (WGS) entry which is preliminary data.</text>
</comment>
<reference evidence="2 3" key="1">
    <citation type="journal article" date="2018" name="J. Microbiol.">
        <title>Aestuariibaculum marinum sp. nov., a marine bacterium isolated from seawater in South Korea.</title>
        <authorList>
            <person name="Choi J."/>
            <person name="Lee D."/>
            <person name="Jang J.H."/>
            <person name="Cha S."/>
            <person name="Seo T."/>
        </authorList>
    </citation>
    <scope>NUCLEOTIDE SEQUENCE [LARGE SCALE GENOMIC DNA]</scope>
    <source>
        <strain evidence="2 3">IP7</strain>
    </source>
</reference>
<protein>
    <submittedName>
        <fullName evidence="2">Uncharacterized protein</fullName>
    </submittedName>
</protein>
<dbReference type="EMBL" id="JACVXD010000004">
    <property type="protein sequence ID" value="MBD0824255.1"/>
    <property type="molecule type" value="Genomic_DNA"/>
</dbReference>
<feature type="transmembrane region" description="Helical" evidence="1">
    <location>
        <begin position="42"/>
        <end position="62"/>
    </location>
</feature>
<name>A0A8J6PUZ4_9FLAO</name>
<keyword evidence="1" id="KW-0812">Transmembrane</keyword>
<keyword evidence="3" id="KW-1185">Reference proteome</keyword>
<dbReference type="RefSeq" id="WP_188223555.1">
    <property type="nucleotide sequence ID" value="NZ_JACVXD010000004.1"/>
</dbReference>
<feature type="transmembrane region" description="Helical" evidence="1">
    <location>
        <begin position="12"/>
        <end position="36"/>
    </location>
</feature>